<evidence type="ECO:0000313" key="9">
    <source>
        <dbReference type="Proteomes" id="UP000594638"/>
    </source>
</evidence>
<evidence type="ECO:0000256" key="4">
    <source>
        <dbReference type="ARBA" id="ARBA00022777"/>
    </source>
</evidence>
<dbReference type="GO" id="GO:0005524">
    <property type="term" value="F:ATP binding"/>
    <property type="evidence" value="ECO:0007669"/>
    <property type="project" value="UniProtKB-KW"/>
</dbReference>
<comment type="caution">
    <text evidence="8">The sequence shown here is derived from an EMBL/GenBank/DDBJ whole genome shotgun (WGS) entry which is preliminary data.</text>
</comment>
<dbReference type="GO" id="GO:0008865">
    <property type="term" value="F:fructokinase activity"/>
    <property type="evidence" value="ECO:0007669"/>
    <property type="project" value="TreeGrafter"/>
</dbReference>
<feature type="domain" description="Carbohydrate kinase PfkB" evidence="7">
    <location>
        <begin position="22"/>
        <end position="70"/>
    </location>
</feature>
<dbReference type="Proteomes" id="UP000594638">
    <property type="component" value="Unassembled WGS sequence"/>
</dbReference>
<evidence type="ECO:0000256" key="1">
    <source>
        <dbReference type="ARBA" id="ARBA00010688"/>
    </source>
</evidence>
<gene>
    <name evidence="8" type="ORF">OLEA9_A002286</name>
</gene>
<proteinExistence type="inferred from homology"/>
<organism evidence="8 9">
    <name type="scientific">Olea europaea subsp. europaea</name>
    <dbReference type="NCBI Taxonomy" id="158383"/>
    <lineage>
        <taxon>Eukaryota</taxon>
        <taxon>Viridiplantae</taxon>
        <taxon>Streptophyta</taxon>
        <taxon>Embryophyta</taxon>
        <taxon>Tracheophyta</taxon>
        <taxon>Spermatophyta</taxon>
        <taxon>Magnoliopsida</taxon>
        <taxon>eudicotyledons</taxon>
        <taxon>Gunneridae</taxon>
        <taxon>Pentapetalae</taxon>
        <taxon>asterids</taxon>
        <taxon>lamiids</taxon>
        <taxon>Lamiales</taxon>
        <taxon>Oleaceae</taxon>
        <taxon>Oleeae</taxon>
        <taxon>Olea</taxon>
    </lineage>
</organism>
<accession>A0A8S0TWX2</accession>
<dbReference type="SUPFAM" id="SSF53613">
    <property type="entry name" value="Ribokinase-like"/>
    <property type="match status" value="1"/>
</dbReference>
<reference evidence="8 9" key="1">
    <citation type="submission" date="2019-12" db="EMBL/GenBank/DDBJ databases">
        <authorList>
            <person name="Alioto T."/>
            <person name="Alioto T."/>
            <person name="Gomez Garrido J."/>
        </authorList>
    </citation>
    <scope>NUCLEOTIDE SEQUENCE [LARGE SCALE GENOMIC DNA]</scope>
</reference>
<dbReference type="EMBL" id="CACTIH010007301">
    <property type="protein sequence ID" value="CAA3008587.1"/>
    <property type="molecule type" value="Genomic_DNA"/>
</dbReference>
<dbReference type="AlphaFoldDB" id="A0A8S0TWX2"/>
<keyword evidence="4" id="KW-0418">Kinase</keyword>
<comment type="similarity">
    <text evidence="1">Belongs to the carbohydrate kinase PfkB family.</text>
</comment>
<keyword evidence="9" id="KW-1185">Reference proteome</keyword>
<sequence>MSGTVALQKNSEWNFHGSIEGYHIKMKNTTGAGDSFVGALHGIIWEMLKFARACGAIIMTIKGAIPALPTKKEVLTVLKGGK</sequence>
<dbReference type="GO" id="GO:0005829">
    <property type="term" value="C:cytosol"/>
    <property type="evidence" value="ECO:0007669"/>
    <property type="project" value="TreeGrafter"/>
</dbReference>
<name>A0A8S0TWX2_OLEEU</name>
<dbReference type="InterPro" id="IPR029056">
    <property type="entry name" value="Ribokinase-like"/>
</dbReference>
<dbReference type="OrthoDB" id="1111724at2759"/>
<dbReference type="InterPro" id="IPR050306">
    <property type="entry name" value="PfkB_Carbo_kinase"/>
</dbReference>
<evidence type="ECO:0000313" key="8">
    <source>
        <dbReference type="EMBL" id="CAA3008587.1"/>
    </source>
</evidence>
<evidence type="ECO:0000256" key="3">
    <source>
        <dbReference type="ARBA" id="ARBA00022741"/>
    </source>
</evidence>
<dbReference type="Gramene" id="OE9A002286T1">
    <property type="protein sequence ID" value="OE9A002286C1"/>
    <property type="gene ID" value="OE9A002286"/>
</dbReference>
<keyword evidence="2" id="KW-0808">Transferase</keyword>
<evidence type="ECO:0000256" key="6">
    <source>
        <dbReference type="ARBA" id="ARBA00023277"/>
    </source>
</evidence>
<dbReference type="Pfam" id="PF00294">
    <property type="entry name" value="PfkB"/>
    <property type="match status" value="1"/>
</dbReference>
<evidence type="ECO:0000256" key="2">
    <source>
        <dbReference type="ARBA" id="ARBA00022679"/>
    </source>
</evidence>
<dbReference type="PANTHER" id="PTHR43085:SF24">
    <property type="entry name" value="FRUCTOKINASE-4-RELATED"/>
    <property type="match status" value="1"/>
</dbReference>
<evidence type="ECO:0000256" key="5">
    <source>
        <dbReference type="ARBA" id="ARBA00022840"/>
    </source>
</evidence>
<dbReference type="Gene3D" id="3.40.1190.20">
    <property type="match status" value="1"/>
</dbReference>
<evidence type="ECO:0000259" key="7">
    <source>
        <dbReference type="Pfam" id="PF00294"/>
    </source>
</evidence>
<protein>
    <submittedName>
        <fullName evidence="8">Fructokinase-2</fullName>
    </submittedName>
</protein>
<dbReference type="PANTHER" id="PTHR43085">
    <property type="entry name" value="HEXOKINASE FAMILY MEMBER"/>
    <property type="match status" value="1"/>
</dbReference>
<keyword evidence="5" id="KW-0067">ATP-binding</keyword>
<keyword evidence="3" id="KW-0547">Nucleotide-binding</keyword>
<dbReference type="GO" id="GO:0006000">
    <property type="term" value="P:fructose metabolic process"/>
    <property type="evidence" value="ECO:0007669"/>
    <property type="project" value="TreeGrafter"/>
</dbReference>
<dbReference type="InterPro" id="IPR011611">
    <property type="entry name" value="PfkB_dom"/>
</dbReference>
<keyword evidence="6" id="KW-0119">Carbohydrate metabolism</keyword>